<feature type="domain" description="SMP-30/Gluconolactonase/LRE-like region" evidence="5">
    <location>
        <begin position="18"/>
        <end position="248"/>
    </location>
</feature>
<dbReference type="SUPFAM" id="SSF63829">
    <property type="entry name" value="Calcium-dependent phosphotriesterase"/>
    <property type="match status" value="1"/>
</dbReference>
<feature type="active site" description="Proton donor/acceptor" evidence="3">
    <location>
        <position position="188"/>
    </location>
</feature>
<dbReference type="Proteomes" id="UP000320338">
    <property type="component" value="Unassembled WGS sequence"/>
</dbReference>
<dbReference type="PANTHER" id="PTHR47572">
    <property type="entry name" value="LIPOPROTEIN-RELATED"/>
    <property type="match status" value="1"/>
</dbReference>
<evidence type="ECO:0000256" key="3">
    <source>
        <dbReference type="PIRSR" id="PIRSR605511-1"/>
    </source>
</evidence>
<dbReference type="EMBL" id="BJNG01000048">
    <property type="protein sequence ID" value="GEC22566.1"/>
    <property type="molecule type" value="Genomic_DNA"/>
</dbReference>
<evidence type="ECO:0000313" key="6">
    <source>
        <dbReference type="EMBL" id="GEC22566.1"/>
    </source>
</evidence>
<dbReference type="RefSeq" id="WP_246086118.1">
    <property type="nucleotide sequence ID" value="NZ_BAAARZ010000090.1"/>
</dbReference>
<protein>
    <submittedName>
        <fullName evidence="6">Gluconolaconase</fullName>
    </submittedName>
</protein>
<feature type="binding site" evidence="4">
    <location>
        <position position="143"/>
    </location>
    <ligand>
        <name>a divalent metal cation</name>
        <dbReference type="ChEBI" id="CHEBI:60240"/>
    </ligand>
</feature>
<accession>A0A4Y3WYN9</accession>
<keyword evidence="7" id="KW-1185">Reference proteome</keyword>
<evidence type="ECO:0000313" key="7">
    <source>
        <dbReference type="Proteomes" id="UP000320338"/>
    </source>
</evidence>
<evidence type="ECO:0000256" key="1">
    <source>
        <dbReference type="ARBA" id="ARBA00008853"/>
    </source>
</evidence>
<sequence length="284" mass="29902">MSELIRPRVLLDGLAYVESPRWHDGRLWFAHWGAGEIVAVDLDGRAEVVAAGPDGLGWSFDFLPDGRMLVTGERLLRHEPDGTVVPHADCGGAEIVVDGAGNAYVNGFAFDFLAGEAPSPGWIDLVRPDGEVRRVADGLRFPNGMVITPDGRTLLVAESFAGVLTAFDVDADGGLSGRRTWAEGLGPDGITLDAAGAVWTHAAKEPGATGGDVCVRVLDGEVTHRVPQEQFGFAAMLGGPDGRTLFVCDADWRGVEGVESALADRTGRILVADAPEPRAGWPGG</sequence>
<name>A0A4Y3WYN9_9PSEU</name>
<evidence type="ECO:0000256" key="2">
    <source>
        <dbReference type="ARBA" id="ARBA00022801"/>
    </source>
</evidence>
<dbReference type="InterPro" id="IPR011042">
    <property type="entry name" value="6-blade_b-propeller_TolB-like"/>
</dbReference>
<proteinExistence type="inferred from homology"/>
<evidence type="ECO:0000259" key="5">
    <source>
        <dbReference type="Pfam" id="PF08450"/>
    </source>
</evidence>
<comment type="cofactor">
    <cofactor evidence="4">
        <name>Zn(2+)</name>
        <dbReference type="ChEBI" id="CHEBI:29105"/>
    </cofactor>
    <text evidence="4">Binds 1 divalent metal cation per subunit.</text>
</comment>
<organism evidence="6 7">
    <name type="scientific">Pseudonocardia hydrocarbonoxydans</name>
    <dbReference type="NCBI Taxonomy" id="76726"/>
    <lineage>
        <taxon>Bacteria</taxon>
        <taxon>Bacillati</taxon>
        <taxon>Actinomycetota</taxon>
        <taxon>Actinomycetes</taxon>
        <taxon>Pseudonocardiales</taxon>
        <taxon>Pseudonocardiaceae</taxon>
        <taxon>Pseudonocardia</taxon>
    </lineage>
</organism>
<dbReference type="PANTHER" id="PTHR47572:SF4">
    <property type="entry name" value="LACTONASE DRP35"/>
    <property type="match status" value="1"/>
</dbReference>
<dbReference type="GO" id="GO:0046872">
    <property type="term" value="F:metal ion binding"/>
    <property type="evidence" value="ECO:0007669"/>
    <property type="project" value="UniProtKB-KW"/>
</dbReference>
<dbReference type="AlphaFoldDB" id="A0A4Y3WYN9"/>
<dbReference type="PRINTS" id="PR01790">
    <property type="entry name" value="SMP30FAMILY"/>
</dbReference>
<comment type="similarity">
    <text evidence="1">Belongs to the SMP-30/CGR1 family.</text>
</comment>
<comment type="caution">
    <text evidence="6">The sequence shown here is derived from an EMBL/GenBank/DDBJ whole genome shotgun (WGS) entry which is preliminary data.</text>
</comment>
<keyword evidence="2" id="KW-0378">Hydrolase</keyword>
<gene>
    <name evidence="6" type="ORF">PHY01_48490</name>
</gene>
<feature type="binding site" evidence="4">
    <location>
        <position position="188"/>
    </location>
    <ligand>
        <name>a divalent metal cation</name>
        <dbReference type="ChEBI" id="CHEBI:60240"/>
    </ligand>
</feature>
<keyword evidence="4" id="KW-0862">Zinc</keyword>
<dbReference type="GO" id="GO:0016787">
    <property type="term" value="F:hydrolase activity"/>
    <property type="evidence" value="ECO:0007669"/>
    <property type="project" value="UniProtKB-KW"/>
</dbReference>
<dbReference type="InterPro" id="IPR013658">
    <property type="entry name" value="SGL"/>
</dbReference>
<dbReference type="Gene3D" id="2.120.10.30">
    <property type="entry name" value="TolB, C-terminal domain"/>
    <property type="match status" value="1"/>
</dbReference>
<evidence type="ECO:0000256" key="4">
    <source>
        <dbReference type="PIRSR" id="PIRSR605511-2"/>
    </source>
</evidence>
<reference evidence="6 7" key="1">
    <citation type="submission" date="2019-06" db="EMBL/GenBank/DDBJ databases">
        <title>Whole genome shotgun sequence of Pseudonocardia hydrocarbonoxydans NBRC 14498.</title>
        <authorList>
            <person name="Hosoyama A."/>
            <person name="Uohara A."/>
            <person name="Ohji S."/>
            <person name="Ichikawa N."/>
        </authorList>
    </citation>
    <scope>NUCLEOTIDE SEQUENCE [LARGE SCALE GENOMIC DNA]</scope>
    <source>
        <strain evidence="6 7">NBRC 14498</strain>
    </source>
</reference>
<dbReference type="InterPro" id="IPR051262">
    <property type="entry name" value="SMP-30/CGR1_Lactonase"/>
</dbReference>
<dbReference type="Pfam" id="PF08450">
    <property type="entry name" value="SGL"/>
    <property type="match status" value="1"/>
</dbReference>
<keyword evidence="4" id="KW-0479">Metal-binding</keyword>
<dbReference type="InterPro" id="IPR005511">
    <property type="entry name" value="SMP-30"/>
</dbReference>